<dbReference type="SUPFAM" id="SSF55811">
    <property type="entry name" value="Nudix"/>
    <property type="match status" value="1"/>
</dbReference>
<keyword evidence="3" id="KW-0378">Hydrolase</keyword>
<dbReference type="EMBL" id="QLYR01000001">
    <property type="protein sequence ID" value="RAQ30846.1"/>
    <property type="molecule type" value="Genomic_DNA"/>
</dbReference>
<evidence type="ECO:0000256" key="1">
    <source>
        <dbReference type="ARBA" id="ARBA00005582"/>
    </source>
</evidence>
<name>A0A328UGS2_9FIRM</name>
<dbReference type="GO" id="GO:0016787">
    <property type="term" value="F:hydrolase activity"/>
    <property type="evidence" value="ECO:0007669"/>
    <property type="project" value="UniProtKB-KW"/>
</dbReference>
<dbReference type="CDD" id="cd03674">
    <property type="entry name" value="NUDIX_Hydrolase"/>
    <property type="match status" value="1"/>
</dbReference>
<keyword evidence="4" id="KW-1185">Reference proteome</keyword>
<dbReference type="Gene3D" id="3.90.79.10">
    <property type="entry name" value="Nucleoside Triphosphate Pyrophosphohydrolase"/>
    <property type="match status" value="1"/>
</dbReference>
<dbReference type="PROSITE" id="PS51462">
    <property type="entry name" value="NUDIX"/>
    <property type="match status" value="1"/>
</dbReference>
<gene>
    <name evidence="3" type="ORF">DPQ25_03955</name>
</gene>
<accession>A0A328UGS2</accession>
<evidence type="ECO:0000259" key="2">
    <source>
        <dbReference type="PROSITE" id="PS51462"/>
    </source>
</evidence>
<comment type="similarity">
    <text evidence="1">Belongs to the Nudix hydrolase family.</text>
</comment>
<organism evidence="3 4">
    <name type="scientific">Hydrogeniiclostridium mannosilyticum</name>
    <dbReference type="NCBI Taxonomy" id="2764322"/>
    <lineage>
        <taxon>Bacteria</taxon>
        <taxon>Bacillati</taxon>
        <taxon>Bacillota</taxon>
        <taxon>Clostridia</taxon>
        <taxon>Eubacteriales</taxon>
        <taxon>Acutalibacteraceae</taxon>
        <taxon>Hydrogeniiclostridium</taxon>
    </lineage>
</organism>
<dbReference type="AlphaFoldDB" id="A0A328UGS2"/>
<feature type="domain" description="Nudix hydrolase" evidence="2">
    <location>
        <begin position="40"/>
        <end position="180"/>
    </location>
</feature>
<comment type="caution">
    <text evidence="3">The sequence shown here is derived from an EMBL/GenBank/DDBJ whole genome shotgun (WGS) entry which is preliminary data.</text>
</comment>
<dbReference type="PANTHER" id="PTHR43736:SF1">
    <property type="entry name" value="DIHYDRONEOPTERIN TRIPHOSPHATE DIPHOSPHATASE"/>
    <property type="match status" value="1"/>
</dbReference>
<dbReference type="Proteomes" id="UP000249377">
    <property type="component" value="Unassembled WGS sequence"/>
</dbReference>
<dbReference type="Pfam" id="PF00293">
    <property type="entry name" value="NUDIX"/>
    <property type="match status" value="1"/>
</dbReference>
<reference evidence="3 4" key="1">
    <citation type="submission" date="2018-06" db="EMBL/GenBank/DDBJ databases">
        <title>Noncontiguous genome sequence of Ruminococcaceae bacterium ASD2818.</title>
        <authorList>
            <person name="Chaplin A.V."/>
            <person name="Sokolova S.R."/>
            <person name="Kochetkova T.O."/>
            <person name="Goltsov A.Y."/>
            <person name="Trofimov D.Y."/>
            <person name="Efimov B.A."/>
        </authorList>
    </citation>
    <scope>NUCLEOTIDE SEQUENCE [LARGE SCALE GENOMIC DNA]</scope>
    <source>
        <strain evidence="3 4">ASD2818</strain>
    </source>
</reference>
<evidence type="ECO:0000313" key="4">
    <source>
        <dbReference type="Proteomes" id="UP000249377"/>
    </source>
</evidence>
<proteinExistence type="inferred from homology"/>
<dbReference type="InterPro" id="IPR000086">
    <property type="entry name" value="NUDIX_hydrolase_dom"/>
</dbReference>
<dbReference type="PANTHER" id="PTHR43736">
    <property type="entry name" value="ADP-RIBOSE PYROPHOSPHATASE"/>
    <property type="match status" value="1"/>
</dbReference>
<protein>
    <submittedName>
        <fullName evidence="3">NUDIX hydrolase</fullName>
    </submittedName>
</protein>
<evidence type="ECO:0000313" key="3">
    <source>
        <dbReference type="EMBL" id="RAQ30846.1"/>
    </source>
</evidence>
<dbReference type="InterPro" id="IPR015797">
    <property type="entry name" value="NUDIX_hydrolase-like_dom_sf"/>
</dbReference>
<sequence length="190" mass="20979">MYQEIEAYRPQNEQEAGDREAILAALRTYGPFLLERNCTLCHLTASGFIVSARGEQRRTLMVYHKIYRAWSWTGGHADGEADLLSVALREAEEETGLAGIRPLSPRIASLDILPVGAHRKNGSYVGPHLHLNAAYLLTGPEAAPLAGNADENDGARWLPAGELEKWCSEAHMLPVYRKCLARLKQPGFEG</sequence>